<keyword evidence="2" id="KW-1133">Transmembrane helix</keyword>
<feature type="region of interest" description="Disordered" evidence="1">
    <location>
        <begin position="559"/>
        <end position="578"/>
    </location>
</feature>
<feature type="transmembrane region" description="Helical" evidence="2">
    <location>
        <begin position="184"/>
        <end position="203"/>
    </location>
</feature>
<reference evidence="4 5" key="1">
    <citation type="journal article" date="2016" name="Sci. Rep.">
        <title>Evaluation of genetic diversity among strains of the human gut commensal Bifidobacterium adolescentis.</title>
        <authorList>
            <person name="Duranti S."/>
            <person name="Milani C."/>
            <person name="Lugli G.A."/>
            <person name="Mancabelli L."/>
            <person name="Turroni F."/>
            <person name="Ferrario C."/>
            <person name="Mangifesta M."/>
            <person name="Viappiani A."/>
            <person name="Sanchez B."/>
            <person name="Margolles A."/>
            <person name="van Sinderen D."/>
            <person name="Ventura M."/>
        </authorList>
    </citation>
    <scope>NUCLEOTIDE SEQUENCE [LARGE SCALE GENOMIC DNA]</scope>
    <source>
        <strain evidence="4 5">AL46-7</strain>
    </source>
</reference>
<dbReference type="SUPFAM" id="SSF54001">
    <property type="entry name" value="Cysteine proteinases"/>
    <property type="match status" value="1"/>
</dbReference>
<evidence type="ECO:0000259" key="3">
    <source>
        <dbReference type="SMART" id="SM00460"/>
    </source>
</evidence>
<evidence type="ECO:0000313" key="5">
    <source>
        <dbReference type="Proteomes" id="UP000193208"/>
    </source>
</evidence>
<feature type="transmembrane region" description="Helical" evidence="2">
    <location>
        <begin position="98"/>
        <end position="118"/>
    </location>
</feature>
<feature type="transmembrane region" description="Helical" evidence="2">
    <location>
        <begin position="210"/>
        <end position="227"/>
    </location>
</feature>
<dbReference type="EMBL" id="LNKI01000003">
    <property type="protein sequence ID" value="OSH00211.1"/>
    <property type="molecule type" value="Genomic_DNA"/>
</dbReference>
<accession>A0A1X3A0L8</accession>
<keyword evidence="2" id="KW-0472">Membrane</keyword>
<evidence type="ECO:0000256" key="2">
    <source>
        <dbReference type="SAM" id="Phobius"/>
    </source>
</evidence>
<dbReference type="InterPro" id="IPR038765">
    <property type="entry name" value="Papain-like_cys_pep_sf"/>
</dbReference>
<dbReference type="AlphaFoldDB" id="A0A1X3A0L8"/>
<dbReference type="PANTHER" id="PTHR42736">
    <property type="entry name" value="PROTEIN-GLUTAMINE GAMMA-GLUTAMYLTRANSFERASE"/>
    <property type="match status" value="1"/>
</dbReference>
<feature type="domain" description="Transglutaminase-like" evidence="3">
    <location>
        <begin position="522"/>
        <end position="606"/>
    </location>
</feature>
<gene>
    <name evidence="4" type="ORF">AL0467_1412</name>
</gene>
<sequence>MSTTFTNTDNFTGNLTGTGTNSANTNTGMATGTGTGSWANSTHSVIWMSRSGKSPAMPNTNQPHAAQYASLTVAALLTIAAASNLIDVYGSALSWTSAAIPATIIGSLVALAGLVPALRLWWQMLFMACAQLVVGPVIFLNGTTIAHVIPTLRTLTQGWMRMLGSFKYLLAIDPPTGTGDGSLLAVWTICLWAALLAGIFAVAEDGRLTMVAVVPVVANLAICALLGTSSGFYRMAIGTIMAVVLVVWVSARWKLLELGRWLSSVVIVLLASAVAIGGCLVVGQNRTILRDHYDPPLSPYDYTSPLSGMRSYIKNHKDDVLLTVDDLPAGSTVRLAVMDRFDGNVWNLSDSTMASDSSNYHRVGDSIANNAAGKRFTAKFTVDDGLSDYWLPMAGAASSVKFATSSDADSFYYNTDTMSAIYPSRTSPGLSYTETGVIPRTPTDKEIAKANASSISQPKAEDMPDCVDKLATAIAGGQSKGGEAAQALADKLRESGWFSHGLNGDYPSRAGHGNYRIDQLLAGSAMVGDSEQYASAMALMARSLGLPSRVVLGFLPKNDEGEISDSRTEKHGKGKTTTTKFTGNDVTAWVEIKLDGYGWVAFYPTPKETKVPDENQNLTPPNPQTLVRQPPVPLTDPLRDDNQAKGKTSLGGSMADETPTSLFWQRFGRIVRKVAIYGSPLWTVLIVCGLLLAIKAIALARARRHGSASQRVAAGWQAVAALARQSGLDVQGTRNEQAQAIAEQMGFDADTLLALGREADYAAFSGGDVTQEHAERYWHDIAEERKFMLGSLPTFRRWRAKLSLADVFHFRKIRLRKIGVKGRDS</sequence>
<dbReference type="InterPro" id="IPR002931">
    <property type="entry name" value="Transglutaminase-like"/>
</dbReference>
<evidence type="ECO:0000256" key="1">
    <source>
        <dbReference type="SAM" id="MobiDB-lite"/>
    </source>
</evidence>
<dbReference type="PANTHER" id="PTHR42736:SF1">
    <property type="entry name" value="PROTEIN-GLUTAMINE GAMMA-GLUTAMYLTRANSFERASE"/>
    <property type="match status" value="1"/>
</dbReference>
<dbReference type="Proteomes" id="UP000193208">
    <property type="component" value="Unassembled WGS sequence"/>
</dbReference>
<dbReference type="Gene3D" id="3.10.620.30">
    <property type="match status" value="1"/>
</dbReference>
<proteinExistence type="predicted"/>
<feature type="compositionally biased region" description="Polar residues" evidence="1">
    <location>
        <begin position="614"/>
        <end position="627"/>
    </location>
</feature>
<dbReference type="InterPro" id="IPR052901">
    <property type="entry name" value="Bact_TGase-like"/>
</dbReference>
<feature type="transmembrane region" description="Helical" evidence="2">
    <location>
        <begin position="65"/>
        <end position="86"/>
    </location>
</feature>
<feature type="transmembrane region" description="Helical" evidence="2">
    <location>
        <begin position="233"/>
        <end position="249"/>
    </location>
</feature>
<organism evidence="4 5">
    <name type="scientific">Bifidobacterium adolescentis</name>
    <dbReference type="NCBI Taxonomy" id="1680"/>
    <lineage>
        <taxon>Bacteria</taxon>
        <taxon>Bacillati</taxon>
        <taxon>Actinomycetota</taxon>
        <taxon>Actinomycetes</taxon>
        <taxon>Bifidobacteriales</taxon>
        <taxon>Bifidobacteriaceae</taxon>
        <taxon>Bifidobacterium</taxon>
    </lineage>
</organism>
<feature type="region of interest" description="Disordered" evidence="1">
    <location>
        <begin position="1"/>
        <end position="24"/>
    </location>
</feature>
<comment type="caution">
    <text evidence="4">The sequence shown here is derived from an EMBL/GenBank/DDBJ whole genome shotgun (WGS) entry which is preliminary data.</text>
</comment>
<feature type="region of interest" description="Disordered" evidence="1">
    <location>
        <begin position="608"/>
        <end position="653"/>
    </location>
</feature>
<feature type="transmembrane region" description="Helical" evidence="2">
    <location>
        <begin position="674"/>
        <end position="694"/>
    </location>
</feature>
<feature type="transmembrane region" description="Helical" evidence="2">
    <location>
        <begin position="125"/>
        <end position="149"/>
    </location>
</feature>
<dbReference type="SMART" id="SM00460">
    <property type="entry name" value="TGc"/>
    <property type="match status" value="1"/>
</dbReference>
<dbReference type="Pfam" id="PF01841">
    <property type="entry name" value="Transglut_core"/>
    <property type="match status" value="1"/>
</dbReference>
<keyword evidence="2" id="KW-0812">Transmembrane</keyword>
<dbReference type="RefSeq" id="WP_085382021.1">
    <property type="nucleotide sequence ID" value="NZ_LNKI01000003.1"/>
</dbReference>
<name>A0A1X3A0L8_BIFAD</name>
<protein>
    <submittedName>
        <fullName evidence="4">Transglutaminase</fullName>
    </submittedName>
</protein>
<evidence type="ECO:0000313" key="4">
    <source>
        <dbReference type="EMBL" id="OSH00211.1"/>
    </source>
</evidence>
<feature type="transmembrane region" description="Helical" evidence="2">
    <location>
        <begin position="261"/>
        <end position="283"/>
    </location>
</feature>
<feature type="compositionally biased region" description="Basic and acidic residues" evidence="1">
    <location>
        <begin position="559"/>
        <end position="571"/>
    </location>
</feature>